<dbReference type="InterPro" id="IPR036942">
    <property type="entry name" value="Beta-barrel_TonB_sf"/>
</dbReference>
<evidence type="ECO:0000256" key="3">
    <source>
        <dbReference type="ARBA" id="ARBA00022452"/>
    </source>
</evidence>
<proteinExistence type="predicted"/>
<organism evidence="8 9">
    <name type="scientific">Bacteroides cellulosilyticus</name>
    <dbReference type="NCBI Taxonomy" id="246787"/>
    <lineage>
        <taxon>Bacteria</taxon>
        <taxon>Pseudomonadati</taxon>
        <taxon>Bacteroidota</taxon>
        <taxon>Bacteroidia</taxon>
        <taxon>Bacteroidales</taxon>
        <taxon>Bacteroidaceae</taxon>
        <taxon>Bacteroides</taxon>
    </lineage>
</organism>
<evidence type="ECO:0000256" key="5">
    <source>
        <dbReference type="ARBA" id="ARBA00022729"/>
    </source>
</evidence>
<keyword evidence="6" id="KW-0472">Membrane</keyword>
<evidence type="ECO:0000256" key="4">
    <source>
        <dbReference type="ARBA" id="ARBA00022692"/>
    </source>
</evidence>
<comment type="caution">
    <text evidence="8">The sequence shown here is derived from an EMBL/GenBank/DDBJ whole genome shotgun (WGS) entry which is preliminary data.</text>
</comment>
<keyword evidence="7" id="KW-0998">Cell outer membrane</keyword>
<keyword evidence="4" id="KW-0812">Transmembrane</keyword>
<dbReference type="AlphaFoldDB" id="A0A412RGP0"/>
<protein>
    <submittedName>
        <fullName evidence="8">TonB-dependent receptor</fullName>
    </submittedName>
</protein>
<dbReference type="SUPFAM" id="SSF49464">
    <property type="entry name" value="Carboxypeptidase regulatory domain-like"/>
    <property type="match status" value="1"/>
</dbReference>
<dbReference type="InterPro" id="IPR008969">
    <property type="entry name" value="CarboxyPept-like_regulatory"/>
</dbReference>
<sequence length="912" mass="100454">MKKHLIHFLLVAVLSICSAAAFAQTTVKGQLVDSETGEPLVGAAVMVEGTSQGTVTDIDGYFKQGVAQGGTLVFKYVGFKDLKKKITQKGASVDLGVIKMEPDAVMLADVTITSSVAVARKTPVAVSTVDPVYIEEKLGTQEFPEILKSTPGVYATKQGGGYGDSKLNMRGFKTENIAVMINGVPMNDMEWGGVYWSNWAGLSDVTRSMQTQRGLGASKVSAPSVGGSLNIITRSADAKKGGSVSYGIGNDGYNKIAFTVSTGLSDKGWALTLLGAKTWGDGYIQGTDFEAYNWFVNITKRFNDNHQLSFTAFAAPQWHNQRNSKDGLTIEGWQTVANKYMNGDKAYKYNPSYGFGRNGQRKVSAHNVYNKPQLSLNHLWQINQKSSLSTALYASIGRGYGYAGQGLTSADRNNWYGSSYGTLNTTFRKDDGTFAYDEIYDLNETSENGSIMAMSKSKNYHNWYGLLSTYTTKFGENFDFYGGVDFRYYKGVHTNELVDLYGGEYYIDSSSRANVLPAYNKAAAAGDAFVNQKLKVGDVVYRDYDGFTMSEGVFGQLEYNQDKLSAFASGAVSNTTYWRYDRFYYDAEHAKSKKVSFIGWNIKGGLNYNITENHNVFGNIGYISRAPFFSQGAFLNSTTSNATNPDAVNEKIFSAELGYGFRSRFLTANLNVYHTKWMDKTMSKGIEVVDDNKVFIDRVSLNLSGVAAIHQGIELDFVAKPLHWLDITGMFSIGNWRWDSTAKGYFYDSTSQPVASWSGKTGIVHASGIQAEDHASMTVILDKTKVGDSAQTTAALGADVKVSKDFKVGANCNFFGRLYADWTFSASDILPNATKVYETPWRVPSAWTLDLDARYTFNIGNVKATLSGNIYNVLDQEYITDALDGANHDWKTAYGIFYGFGRTFNVRLKVNF</sequence>
<dbReference type="Pfam" id="PF07715">
    <property type="entry name" value="Plug"/>
    <property type="match status" value="1"/>
</dbReference>
<dbReference type="Gene3D" id="2.170.130.10">
    <property type="entry name" value="TonB-dependent receptor, plug domain"/>
    <property type="match status" value="1"/>
</dbReference>
<dbReference type="InterPro" id="IPR037066">
    <property type="entry name" value="Plug_dom_sf"/>
</dbReference>
<keyword evidence="2" id="KW-0813">Transport</keyword>
<keyword evidence="3" id="KW-1134">Transmembrane beta strand</keyword>
<evidence type="ECO:0000313" key="9">
    <source>
        <dbReference type="Proteomes" id="UP000283341"/>
    </source>
</evidence>
<keyword evidence="5" id="KW-0732">Signal</keyword>
<evidence type="ECO:0000313" key="8">
    <source>
        <dbReference type="EMBL" id="RGS35879.1"/>
    </source>
</evidence>
<dbReference type="Pfam" id="PF13715">
    <property type="entry name" value="CarbopepD_reg_2"/>
    <property type="match status" value="1"/>
</dbReference>
<dbReference type="Proteomes" id="UP000283341">
    <property type="component" value="Unassembled WGS sequence"/>
</dbReference>
<name>A0A412RGP0_9BACE</name>
<dbReference type="InterPro" id="IPR039426">
    <property type="entry name" value="TonB-dep_rcpt-like"/>
</dbReference>
<dbReference type="EMBL" id="QRVJ01000012">
    <property type="protein sequence ID" value="RGS35879.1"/>
    <property type="molecule type" value="Genomic_DNA"/>
</dbReference>
<dbReference type="PANTHER" id="PTHR30069">
    <property type="entry name" value="TONB-DEPENDENT OUTER MEMBRANE RECEPTOR"/>
    <property type="match status" value="1"/>
</dbReference>
<evidence type="ECO:0000256" key="6">
    <source>
        <dbReference type="ARBA" id="ARBA00023136"/>
    </source>
</evidence>
<dbReference type="GO" id="GO:0015344">
    <property type="term" value="F:siderophore uptake transmembrane transporter activity"/>
    <property type="evidence" value="ECO:0007669"/>
    <property type="project" value="TreeGrafter"/>
</dbReference>
<dbReference type="PANTHER" id="PTHR30069:SF29">
    <property type="entry name" value="HEMOGLOBIN AND HEMOGLOBIN-HAPTOGLOBIN-BINDING PROTEIN 1-RELATED"/>
    <property type="match status" value="1"/>
</dbReference>
<dbReference type="GeneID" id="66307954"/>
<reference evidence="8 9" key="1">
    <citation type="submission" date="2018-08" db="EMBL/GenBank/DDBJ databases">
        <title>A genome reference for cultivated species of the human gut microbiota.</title>
        <authorList>
            <person name="Zou Y."/>
            <person name="Xue W."/>
            <person name="Luo G."/>
        </authorList>
    </citation>
    <scope>NUCLEOTIDE SEQUENCE [LARGE SCALE GENOMIC DNA]</scope>
    <source>
        <strain evidence="8 9">AF22-3AC</strain>
    </source>
</reference>
<evidence type="ECO:0000256" key="7">
    <source>
        <dbReference type="ARBA" id="ARBA00023237"/>
    </source>
</evidence>
<accession>A0A412RGP0</accession>
<dbReference type="GO" id="GO:0044718">
    <property type="term" value="P:siderophore transmembrane transport"/>
    <property type="evidence" value="ECO:0007669"/>
    <property type="project" value="TreeGrafter"/>
</dbReference>
<evidence type="ECO:0000256" key="2">
    <source>
        <dbReference type="ARBA" id="ARBA00022448"/>
    </source>
</evidence>
<dbReference type="GO" id="GO:0009279">
    <property type="term" value="C:cell outer membrane"/>
    <property type="evidence" value="ECO:0007669"/>
    <property type="project" value="UniProtKB-SubCell"/>
</dbReference>
<evidence type="ECO:0000256" key="1">
    <source>
        <dbReference type="ARBA" id="ARBA00004571"/>
    </source>
</evidence>
<dbReference type="InterPro" id="IPR012910">
    <property type="entry name" value="Plug_dom"/>
</dbReference>
<keyword evidence="8" id="KW-0675">Receptor</keyword>
<dbReference type="Gene3D" id="2.60.40.1120">
    <property type="entry name" value="Carboxypeptidase-like, regulatory domain"/>
    <property type="match status" value="1"/>
</dbReference>
<dbReference type="SUPFAM" id="SSF56935">
    <property type="entry name" value="Porins"/>
    <property type="match status" value="1"/>
</dbReference>
<dbReference type="Gene3D" id="2.40.170.20">
    <property type="entry name" value="TonB-dependent receptor, beta-barrel domain"/>
    <property type="match status" value="1"/>
</dbReference>
<gene>
    <name evidence="8" type="ORF">DWX97_14575</name>
</gene>
<dbReference type="RefSeq" id="WP_029328288.1">
    <property type="nucleotide sequence ID" value="NZ_CP072251.1"/>
</dbReference>
<comment type="subcellular location">
    <subcellularLocation>
        <location evidence="1">Cell outer membrane</location>
        <topology evidence="1">Multi-pass membrane protein</topology>
    </subcellularLocation>
</comment>